<dbReference type="EMBL" id="BDGB01000008">
    <property type="protein sequence ID" value="GAW71081.1"/>
    <property type="molecule type" value="Genomic_DNA"/>
</dbReference>
<sequence>MNYKKLLLLVGSIFSALLLIVCFANNADASRSGSYIKNGHTWYKGKTKSYDVEVMDGTYQYNPKKGTVTIPKNKSKHFKLYTIDNIPAEPNKNPNISKISGMNFNDATATLALRTGSNGWNKMPFQLHKDMYAWTVMSRKRVILRIAGQSLKYPMDLSSINNTKGKIFTIVSNATPDNPIGEQNVTNVVLPDNGTTPDSPNAQPLKLNLPINLGITTASFGWYFGGKYNNDGVQYGYQNYPSTISVKENSSKTDVLLDSNPQTKTVTMAFNDFADDGYVQPGTKTFSVYYSPATVNRETLAFHAAQSLKSSFSLQLSRGDNKTYNLSQTDYFRLVDYPGD</sequence>
<comment type="caution">
    <text evidence="2">The sequence shown here is derived from an EMBL/GenBank/DDBJ whole genome shotgun (WGS) entry which is preliminary data.</text>
</comment>
<dbReference type="OrthoDB" id="2316216at2"/>
<dbReference type="Proteomes" id="UP000214739">
    <property type="component" value="Unassembled WGS sequence"/>
</dbReference>
<dbReference type="AlphaFoldDB" id="A0A224VF29"/>
<keyword evidence="4" id="KW-1185">Reference proteome</keyword>
<evidence type="ECO:0008006" key="5">
    <source>
        <dbReference type="Google" id="ProtNLM"/>
    </source>
</evidence>
<reference evidence="2" key="1">
    <citation type="journal article" date="2017" name="Biosci Microbiota Food Health">
        <title>Genomic characterization reconfirms the taxonomic status of Lactobacillus parakefiri.</title>
        <authorList>
            <person name="Tanizawa Y."/>
            <person name="Kobayashi H."/>
            <person name="Kaminuma E."/>
            <person name="Sakamoto M."/>
            <person name="Ohkuma M."/>
            <person name="Nakamura Y."/>
            <person name="Arita M."/>
            <person name="Tohno M."/>
        </authorList>
    </citation>
    <scope>NUCLEOTIDE SEQUENCE [LARGE SCALE GENOMIC DNA]</scope>
    <source>
        <strain evidence="2">JCM 8573</strain>
    </source>
</reference>
<organism evidence="2">
    <name type="scientific">Lentilactobacillus parakefiri</name>
    <dbReference type="NCBI Taxonomy" id="152332"/>
    <lineage>
        <taxon>Bacteria</taxon>
        <taxon>Bacillati</taxon>
        <taxon>Bacillota</taxon>
        <taxon>Bacilli</taxon>
        <taxon>Lactobacillales</taxon>
        <taxon>Lactobacillaceae</taxon>
        <taxon>Lentilactobacillus</taxon>
    </lineage>
</organism>
<evidence type="ECO:0000313" key="3">
    <source>
        <dbReference type="EMBL" id="TDG93412.1"/>
    </source>
</evidence>
<feature type="signal peptide" evidence="1">
    <location>
        <begin position="1"/>
        <end position="26"/>
    </location>
</feature>
<dbReference type="EMBL" id="PUFL01000032">
    <property type="protein sequence ID" value="TDG93412.1"/>
    <property type="molecule type" value="Genomic_DNA"/>
</dbReference>
<gene>
    <name evidence="3" type="ORF">C5L28_000323</name>
    <name evidence="2" type="ORF">LPKJCM_00152</name>
</gene>
<dbReference type="Proteomes" id="UP000294668">
    <property type="component" value="Unassembled WGS sequence"/>
</dbReference>
<evidence type="ECO:0000256" key="1">
    <source>
        <dbReference type="SAM" id="SignalP"/>
    </source>
</evidence>
<proteinExistence type="predicted"/>
<feature type="chain" id="PRO_5044569634" description="Surface layer protein A domain-containing protein" evidence="1">
    <location>
        <begin position="27"/>
        <end position="340"/>
    </location>
</feature>
<reference evidence="3" key="3">
    <citation type="submission" date="2019-02" db="EMBL/GenBank/DDBJ databases">
        <authorList>
            <person name="Buron G."/>
            <person name="Chaylann A."/>
            <person name="Dolejs I."/>
            <person name="Forster J."/>
            <person name="Miks M.H."/>
        </authorList>
    </citation>
    <scope>NUCLEOTIDE SEQUENCE</scope>
    <source>
        <strain evidence="3">DSM 10551</strain>
    </source>
</reference>
<evidence type="ECO:0000313" key="2">
    <source>
        <dbReference type="EMBL" id="GAW71081.1"/>
    </source>
</evidence>
<accession>A0A224VF29</accession>
<evidence type="ECO:0000313" key="4">
    <source>
        <dbReference type="Proteomes" id="UP000294668"/>
    </source>
</evidence>
<protein>
    <recommendedName>
        <fullName evidence="5">Surface layer protein A domain-containing protein</fullName>
    </recommendedName>
</protein>
<keyword evidence="1" id="KW-0732">Signal</keyword>
<name>A0A224VF29_9LACO</name>
<dbReference type="RefSeq" id="WP_057961531.1">
    <property type="nucleotide sequence ID" value="NZ_BAAAXO010000025.1"/>
</dbReference>
<reference evidence="3 4" key="2">
    <citation type="journal article" date="2019" name="Appl. Microbiol. Biotechnol.">
        <title>Uncovering carbohydrate metabolism through a genotype-phenotype association study of 56 lactic acid bacteria genomes.</title>
        <authorList>
            <person name="Buron-Moles G."/>
            <person name="Chailyan A."/>
            <person name="Dolejs I."/>
            <person name="Forster J."/>
            <person name="Miks M.H."/>
        </authorList>
    </citation>
    <scope>NUCLEOTIDE SEQUENCE [LARGE SCALE GENOMIC DNA]</scope>
    <source>
        <strain evidence="3 4">DSM 10551</strain>
    </source>
</reference>